<feature type="transmembrane region" description="Helical" evidence="6">
    <location>
        <begin position="319"/>
        <end position="338"/>
    </location>
</feature>
<keyword evidence="4 6" id="KW-1133">Transmembrane helix</keyword>
<protein>
    <submittedName>
        <fullName evidence="8">DNA internalization-related competence protein ComEC/Rec2</fullName>
    </submittedName>
</protein>
<dbReference type="InterPro" id="IPR001279">
    <property type="entry name" value="Metallo-B-lactamas"/>
</dbReference>
<evidence type="ECO:0000256" key="1">
    <source>
        <dbReference type="ARBA" id="ARBA00004651"/>
    </source>
</evidence>
<dbReference type="InterPro" id="IPR004477">
    <property type="entry name" value="ComEC_N"/>
</dbReference>
<feature type="transmembrane region" description="Helical" evidence="6">
    <location>
        <begin position="288"/>
        <end position="313"/>
    </location>
</feature>
<evidence type="ECO:0000256" key="3">
    <source>
        <dbReference type="ARBA" id="ARBA00022692"/>
    </source>
</evidence>
<keyword evidence="2" id="KW-1003">Cell membrane</keyword>
<feature type="transmembrane region" description="Helical" evidence="6">
    <location>
        <begin position="470"/>
        <end position="491"/>
    </location>
</feature>
<feature type="transmembrane region" description="Helical" evidence="6">
    <location>
        <begin position="350"/>
        <end position="371"/>
    </location>
</feature>
<dbReference type="NCBIfam" id="TIGR00361">
    <property type="entry name" value="ComEC_Rec2"/>
    <property type="match status" value="1"/>
</dbReference>
<dbReference type="EMBL" id="JAHQCR010000053">
    <property type="protein sequence ID" value="MBU9722526.1"/>
    <property type="molecule type" value="Genomic_DNA"/>
</dbReference>
<dbReference type="SUPFAM" id="SSF56281">
    <property type="entry name" value="Metallo-hydrolase/oxidoreductase"/>
    <property type="match status" value="1"/>
</dbReference>
<dbReference type="RefSeq" id="WP_088074763.1">
    <property type="nucleotide sequence ID" value="NZ_JAHQCR010000053.1"/>
</dbReference>
<dbReference type="InterPro" id="IPR035681">
    <property type="entry name" value="ComA-like_MBL"/>
</dbReference>
<keyword evidence="9" id="KW-1185">Reference proteome</keyword>
<feature type="domain" description="Metallo-beta-lactamase" evidence="7">
    <location>
        <begin position="504"/>
        <end position="711"/>
    </location>
</feature>
<dbReference type="InterPro" id="IPR036866">
    <property type="entry name" value="RibonucZ/Hydroxyglut_hydro"/>
</dbReference>
<dbReference type="Pfam" id="PF00753">
    <property type="entry name" value="Lactamase_B"/>
    <property type="match status" value="1"/>
</dbReference>
<dbReference type="NCBIfam" id="TIGR00360">
    <property type="entry name" value="ComEC_N-term"/>
    <property type="match status" value="1"/>
</dbReference>
<comment type="subcellular location">
    <subcellularLocation>
        <location evidence="1">Cell membrane</location>
        <topology evidence="1">Multi-pass membrane protein</topology>
    </subcellularLocation>
</comment>
<keyword evidence="3 6" id="KW-0812">Transmembrane</keyword>
<keyword evidence="5 6" id="KW-0472">Membrane</keyword>
<comment type="caution">
    <text evidence="8">The sequence shown here is derived from an EMBL/GenBank/DDBJ whole genome shotgun (WGS) entry which is preliminary data.</text>
</comment>
<dbReference type="CDD" id="cd07731">
    <property type="entry name" value="ComA-like_MBL-fold"/>
    <property type="match status" value="1"/>
</dbReference>
<name>A0ABS6JVF2_9BACI</name>
<dbReference type="Pfam" id="PF03772">
    <property type="entry name" value="Competence"/>
    <property type="match status" value="1"/>
</dbReference>
<feature type="transmembrane region" description="Helical" evidence="6">
    <location>
        <begin position="5"/>
        <end position="20"/>
    </location>
</feature>
<evidence type="ECO:0000313" key="9">
    <source>
        <dbReference type="Proteomes" id="UP000790580"/>
    </source>
</evidence>
<reference evidence="8 9" key="1">
    <citation type="submission" date="2021-06" db="EMBL/GenBank/DDBJ databases">
        <title>Bacillus sp. RD4P76, an endophyte from a halophyte.</title>
        <authorList>
            <person name="Sun J.-Q."/>
        </authorList>
    </citation>
    <scope>NUCLEOTIDE SEQUENCE [LARGE SCALE GENOMIC DNA]</scope>
    <source>
        <strain evidence="8 9">JCM 17098</strain>
    </source>
</reference>
<sequence length="758" mass="85501">MLKRLYCHVLIAIAALLLVFEGANVWFWMILCFGCIPLLTSIQSKKDCQQLLLGVLFFASFYFYGIHSFNETTLTGEETAFYGEVVSEPTLTTTFRISYQFQLISSGEIVQVFLDGNDEAPIFGDRCAVKGALQKPRSASNPHSFDYFEYLKRQGIHWVLQVTENKCESGGGSNIREKILHYRKKGIDTIMAFDNVETSALMAALVFGERSFIPKERIEGYRMLGVLHLLAVSGLHVGLITFAVFYLFCWIGLTREKAHLILFFMMPIYIILAGGAPSVTRASLMCMAFLFFGACRFKVSALTVLSIVGLGLLIHDPYILYHLGFQLSFITSFALLVSSRLLRGKNKMVILFKVTLIAQGISLPLSLFHFYELSILTLPVNLLFIPFISMWYLPMSFFTMILLIVFPPAANLTYFLAEHSLVIAHYMMDIMLELNGFTVVFGKPAPLIILGLFCSLFYFMYTIELRKRKLIFFAGGLFIFFLMLPLISPYLRQYAVLTMLDVGQGDAIVIELPRRKGVYLIDTGGIIHWGNDSANKRAGPGERTIEPFLKGNGIAKIDRLILTHGHLDHIGESCYISEKFRVVDVLYPISDSFSEEAVRLLGCVYQNSYSWNWGEAGDYWEDGDAAFYLINPTGEEKSENDLSIVIVAVIEGISILLTGDLEEPGERRIVREVPPISIDILKVGHHGSRTSSSPSFIDHWTPSFAIISAGRNNSFGHPHEEVLERFYERQIPVLRTDEHGAIQFVIKNGVYDVKIHLK</sequence>
<feature type="transmembrane region" description="Helical" evidence="6">
    <location>
        <begin position="444"/>
        <end position="463"/>
    </location>
</feature>
<dbReference type="InterPro" id="IPR004797">
    <property type="entry name" value="Competence_ComEC/Rec2"/>
</dbReference>
<dbReference type="PANTHER" id="PTHR30619:SF1">
    <property type="entry name" value="RECOMBINATION PROTEIN 2"/>
    <property type="match status" value="1"/>
</dbReference>
<dbReference type="PANTHER" id="PTHR30619">
    <property type="entry name" value="DNA INTERNALIZATION/COMPETENCE PROTEIN COMEC/REC2"/>
    <property type="match status" value="1"/>
</dbReference>
<evidence type="ECO:0000256" key="4">
    <source>
        <dbReference type="ARBA" id="ARBA00022989"/>
    </source>
</evidence>
<dbReference type="Pfam" id="PF13567">
    <property type="entry name" value="DUF4131"/>
    <property type="match status" value="1"/>
</dbReference>
<evidence type="ECO:0000256" key="2">
    <source>
        <dbReference type="ARBA" id="ARBA00022475"/>
    </source>
</evidence>
<feature type="transmembrane region" description="Helical" evidence="6">
    <location>
        <begin position="51"/>
        <end position="69"/>
    </location>
</feature>
<dbReference type="Proteomes" id="UP000790580">
    <property type="component" value="Unassembled WGS sequence"/>
</dbReference>
<evidence type="ECO:0000313" key="8">
    <source>
        <dbReference type="EMBL" id="MBU9722526.1"/>
    </source>
</evidence>
<dbReference type="Gene3D" id="3.60.15.10">
    <property type="entry name" value="Ribonuclease Z/Hydroxyacylglutathione hydrolase-like"/>
    <property type="match status" value="1"/>
</dbReference>
<dbReference type="InterPro" id="IPR025405">
    <property type="entry name" value="DUF4131"/>
</dbReference>
<feature type="transmembrane region" description="Helical" evidence="6">
    <location>
        <begin position="259"/>
        <end position="276"/>
    </location>
</feature>
<organism evidence="8 9">
    <name type="scientific">Evansella alkalicola</name>
    <dbReference type="NCBI Taxonomy" id="745819"/>
    <lineage>
        <taxon>Bacteria</taxon>
        <taxon>Bacillati</taxon>
        <taxon>Bacillota</taxon>
        <taxon>Bacilli</taxon>
        <taxon>Bacillales</taxon>
        <taxon>Bacillaceae</taxon>
        <taxon>Evansella</taxon>
    </lineage>
</organism>
<evidence type="ECO:0000259" key="7">
    <source>
        <dbReference type="SMART" id="SM00849"/>
    </source>
</evidence>
<accession>A0ABS6JVF2</accession>
<feature type="transmembrane region" description="Helical" evidence="6">
    <location>
        <begin position="229"/>
        <end position="253"/>
    </location>
</feature>
<proteinExistence type="predicted"/>
<dbReference type="SMART" id="SM00849">
    <property type="entry name" value="Lactamase_B"/>
    <property type="match status" value="1"/>
</dbReference>
<gene>
    <name evidence="8" type="ORF">KS407_13910</name>
</gene>
<evidence type="ECO:0000256" key="5">
    <source>
        <dbReference type="ARBA" id="ARBA00023136"/>
    </source>
</evidence>
<evidence type="ECO:0000256" key="6">
    <source>
        <dbReference type="SAM" id="Phobius"/>
    </source>
</evidence>
<dbReference type="InterPro" id="IPR052159">
    <property type="entry name" value="Competence_DNA_uptake"/>
</dbReference>